<feature type="compositionally biased region" description="Acidic residues" evidence="1">
    <location>
        <begin position="226"/>
        <end position="260"/>
    </location>
</feature>
<feature type="compositionally biased region" description="Basic and acidic residues" evidence="1">
    <location>
        <begin position="202"/>
        <end position="225"/>
    </location>
</feature>
<keyword evidence="3" id="KW-1185">Reference proteome</keyword>
<dbReference type="EMBL" id="JAZHXI010000016">
    <property type="protein sequence ID" value="KAL2063177.1"/>
    <property type="molecule type" value="Genomic_DNA"/>
</dbReference>
<comment type="caution">
    <text evidence="2">The sequence shown here is derived from an EMBL/GenBank/DDBJ whole genome shotgun (WGS) entry which is preliminary data.</text>
</comment>
<accession>A0ABR4C0H3</accession>
<sequence length="394" mass="45333">MANLPFGEYSHERMVAAIRSYYSFLEGLYAGMDNSSTLSYPPPEGWPHITSNHFPYYSTAVVELIRHLPCPSDDESFFVSPDTTLNADGLPRHLSGTYDYSGMTPEERDLHLEAEWIKDVQNSQVDEDDIWPEPDYPPYMLPLASGCQYGSTILIDTKHNTVIRWDYEEDYERGVPREMKAKYPCDVFAHYSKSTIEPHIEYGVENRADAVPRDEPGHKAEKDAEHEPEDNTEDEHDDSDSPDSNSDSDDGSDSDSDSDTFDYDDRLFAWRVSPAFSPEDFFEKCKEQFRIMNWMPTLWHLDHMTHLYTHQEFVGEHLEMRNIMINAGWPGDGEGHGWDSAGATLAMTLMHEDRASYDKWVKDKAFKNQGEDESKGIHRMDLVIRESEERGSQV</sequence>
<dbReference type="Proteomes" id="UP001595075">
    <property type="component" value="Unassembled WGS sequence"/>
</dbReference>
<proteinExistence type="predicted"/>
<evidence type="ECO:0000313" key="2">
    <source>
        <dbReference type="EMBL" id="KAL2063177.1"/>
    </source>
</evidence>
<name>A0ABR4C0H3_9HELO</name>
<organism evidence="2 3">
    <name type="scientific">Oculimacula yallundae</name>
    <dbReference type="NCBI Taxonomy" id="86028"/>
    <lineage>
        <taxon>Eukaryota</taxon>
        <taxon>Fungi</taxon>
        <taxon>Dikarya</taxon>
        <taxon>Ascomycota</taxon>
        <taxon>Pezizomycotina</taxon>
        <taxon>Leotiomycetes</taxon>
        <taxon>Helotiales</taxon>
        <taxon>Ploettnerulaceae</taxon>
        <taxon>Oculimacula</taxon>
    </lineage>
</organism>
<protein>
    <submittedName>
        <fullName evidence="2">Uncharacterized protein</fullName>
    </submittedName>
</protein>
<feature type="region of interest" description="Disordered" evidence="1">
    <location>
        <begin position="202"/>
        <end position="260"/>
    </location>
</feature>
<evidence type="ECO:0000256" key="1">
    <source>
        <dbReference type="SAM" id="MobiDB-lite"/>
    </source>
</evidence>
<gene>
    <name evidence="2" type="ORF">VTL71DRAFT_6249</name>
</gene>
<evidence type="ECO:0000313" key="3">
    <source>
        <dbReference type="Proteomes" id="UP001595075"/>
    </source>
</evidence>
<feature type="region of interest" description="Disordered" evidence="1">
    <location>
        <begin position="370"/>
        <end position="394"/>
    </location>
</feature>
<reference evidence="2 3" key="1">
    <citation type="journal article" date="2024" name="Commun. Biol.">
        <title>Comparative genomic analysis of thermophilic fungi reveals convergent evolutionary adaptations and gene losses.</title>
        <authorList>
            <person name="Steindorff A.S."/>
            <person name="Aguilar-Pontes M.V."/>
            <person name="Robinson A.J."/>
            <person name="Andreopoulos B."/>
            <person name="LaButti K."/>
            <person name="Kuo A."/>
            <person name="Mondo S."/>
            <person name="Riley R."/>
            <person name="Otillar R."/>
            <person name="Haridas S."/>
            <person name="Lipzen A."/>
            <person name="Grimwood J."/>
            <person name="Schmutz J."/>
            <person name="Clum A."/>
            <person name="Reid I.D."/>
            <person name="Moisan M.C."/>
            <person name="Butler G."/>
            <person name="Nguyen T.T.M."/>
            <person name="Dewar K."/>
            <person name="Conant G."/>
            <person name="Drula E."/>
            <person name="Henrissat B."/>
            <person name="Hansel C."/>
            <person name="Singer S."/>
            <person name="Hutchinson M.I."/>
            <person name="de Vries R.P."/>
            <person name="Natvig D.O."/>
            <person name="Powell A.J."/>
            <person name="Tsang A."/>
            <person name="Grigoriev I.V."/>
        </authorList>
    </citation>
    <scope>NUCLEOTIDE SEQUENCE [LARGE SCALE GENOMIC DNA]</scope>
    <source>
        <strain evidence="2 3">CBS 494.80</strain>
    </source>
</reference>